<accession>A0A158DLX1</accession>
<feature type="region of interest" description="Disordered" evidence="1">
    <location>
        <begin position="60"/>
        <end position="88"/>
    </location>
</feature>
<dbReference type="OrthoDB" id="9132715at2"/>
<dbReference type="NCBIfam" id="NF045605">
    <property type="entry name" value="xseB_Acin_var"/>
    <property type="match status" value="1"/>
</dbReference>
<reference evidence="2" key="1">
    <citation type="submission" date="2016-01" db="EMBL/GenBank/DDBJ databases">
        <authorList>
            <person name="Peeters C."/>
        </authorList>
    </citation>
    <scope>NUCLEOTIDE SEQUENCE [LARGE SCALE GENOMIC DNA]</scope>
    <source>
        <strain evidence="2">LMG 29325</strain>
    </source>
</reference>
<gene>
    <name evidence="2" type="ORF">AWB82_06932</name>
</gene>
<comment type="caution">
    <text evidence="2">The sequence shown here is derived from an EMBL/GenBank/DDBJ whole genome shotgun (WGS) entry which is preliminary data.</text>
</comment>
<protein>
    <submittedName>
        <fullName evidence="2">Uncharacterized protein</fullName>
    </submittedName>
</protein>
<evidence type="ECO:0000256" key="1">
    <source>
        <dbReference type="SAM" id="MobiDB-lite"/>
    </source>
</evidence>
<dbReference type="RefSeq" id="WP_086973816.1">
    <property type="nucleotide sequence ID" value="NZ_FCOJ02000099.1"/>
</dbReference>
<proteinExistence type="predicted"/>
<organism evidence="2 3">
    <name type="scientific">Caballeronia glebae</name>
    <dbReference type="NCBI Taxonomy" id="1777143"/>
    <lineage>
        <taxon>Bacteria</taxon>
        <taxon>Pseudomonadati</taxon>
        <taxon>Pseudomonadota</taxon>
        <taxon>Betaproteobacteria</taxon>
        <taxon>Burkholderiales</taxon>
        <taxon>Burkholderiaceae</taxon>
        <taxon>Caballeronia</taxon>
    </lineage>
</organism>
<evidence type="ECO:0000313" key="2">
    <source>
        <dbReference type="EMBL" id="SAK95609.1"/>
    </source>
</evidence>
<sequence>MSEKTFRQAYGVLQRHAETLRNQQEPNIDDLLTIVTESVAAYKVCKERIDAVEAALEQALSGAGVSGEEPLTTQPEASGPFDDDDIPF</sequence>
<dbReference type="EMBL" id="FCOJ02000099">
    <property type="protein sequence ID" value="SAK95609.1"/>
    <property type="molecule type" value="Genomic_DNA"/>
</dbReference>
<keyword evidence="3" id="KW-1185">Reference proteome</keyword>
<dbReference type="STRING" id="1777143.AWB82_06932"/>
<dbReference type="Proteomes" id="UP000054596">
    <property type="component" value="Unassembled WGS sequence"/>
</dbReference>
<dbReference type="AlphaFoldDB" id="A0A158DLX1"/>
<name>A0A158DLX1_9BURK</name>
<evidence type="ECO:0000313" key="3">
    <source>
        <dbReference type="Proteomes" id="UP000054596"/>
    </source>
</evidence>